<dbReference type="AlphaFoldDB" id="A0A1A7PTD7"/>
<dbReference type="Proteomes" id="UP000092527">
    <property type="component" value="Unassembled WGS sequence"/>
</dbReference>
<sequence>MNNLEVAKKKVEQLDNIRLERALAGAPNEFQYVLNLVCVLLHHNIPELPGYVEGAPFGIVNFHYNLYQKNYLSSTLSNTTLFSLEHQPQPVASLCGIYAMGSLGSITQTSRSDLDLWVCASRTLTQPQLDKLQQKFTLVCQWAHNVGVELNLFLVDQDRFRCGQAVDSLSSDNCGSSQYMLLLDEFYRSAIRLAGRPLLWLHLAVEDETKYDDTVKQLVNEGKLNPNEWVDFGGLGSLSANEYFGATLWNLYKGIDSPYKAVIKILLLECYSWEFPNTRLISHQFKLDLLQDRTVNHHFDPYMAMLDKVTHYLTVTNDPERLDNVRRCFYIKACEDIDNAELTGNWRLTLLMRLARHQWKWDSNTIQELNERKHWKIKQIRRSYNSIVNLLMCSYRQLMDFARKYNISGGGIIPEDISILTRKLYAAFEELPGKVTLFNPAIVTDIAEKELTFVEATGNSVMQKGWYLLNQEPKISSLSKYRHVEYNPNLNKLVCWAYFNGLLTAETNLHIISNTVSLETLQQFVEDLRDTFPTEVSPATNSDLYQPCEIRNLAVIVNLVQDPTKDESLIDHHFRLQPKHLFNNLTAKQTKLIGSIDFTYRNLWNEIRTLHFEGPSAIFRALKVLSNKIYRSSVPLQSVKVFCYSRRYRNIIRRFTSELIDRCINIQTSNLINSNQLNTLYVASEVWNNFFHRDKLNITKELLSESGLTPISTNNDELKYPQAIEYYSNEGFLQFFFEDNPDKTFNIYILDESNQLEAYYHCEGVKSQKIEEINQIYRAATNGENSTPFQVSKNNFNYPQFYQINHIHGKTTVTPYHSVNTFNN</sequence>
<evidence type="ECO:0000256" key="10">
    <source>
        <dbReference type="ARBA" id="ARBA00023239"/>
    </source>
</evidence>
<dbReference type="PANTHER" id="PTHR38760:SF1">
    <property type="entry name" value="ADENYLATE CYCLASE"/>
    <property type="match status" value="1"/>
</dbReference>
<evidence type="ECO:0000256" key="2">
    <source>
        <dbReference type="ARBA" id="ARBA00004496"/>
    </source>
</evidence>
<keyword evidence="17" id="KW-1185">Reference proteome</keyword>
<dbReference type="Pfam" id="PF01295">
    <property type="entry name" value="Adenylate_cycl"/>
    <property type="match status" value="1"/>
</dbReference>
<dbReference type="InterPro" id="IPR024686">
    <property type="entry name" value="Adenylate_cyclase_1_CS"/>
</dbReference>
<proteinExistence type="inferred from homology"/>
<evidence type="ECO:0000256" key="4">
    <source>
        <dbReference type="ARBA" id="ARBA00012201"/>
    </source>
</evidence>
<evidence type="ECO:0000256" key="8">
    <source>
        <dbReference type="ARBA" id="ARBA00022840"/>
    </source>
</evidence>
<dbReference type="Proteomes" id="UP000092649">
    <property type="component" value="Unassembled WGS sequence"/>
</dbReference>
<comment type="similarity">
    <text evidence="3">Belongs to the adenylyl cyclase class-1 family.</text>
</comment>
<keyword evidence="10" id="KW-0456">Lyase</keyword>
<dbReference type="STRING" id="505341.QV08_11840"/>
<evidence type="ECO:0000256" key="3">
    <source>
        <dbReference type="ARBA" id="ARBA00007901"/>
    </source>
</evidence>
<dbReference type="PATRIC" id="fig|505341.3.peg.496"/>
<dbReference type="GO" id="GO:0006171">
    <property type="term" value="P:cAMP biosynthetic process"/>
    <property type="evidence" value="ECO:0007669"/>
    <property type="project" value="UniProtKB-KW"/>
</dbReference>
<evidence type="ECO:0000313" key="14">
    <source>
        <dbReference type="EMBL" id="OBW95685.1"/>
    </source>
</evidence>
<evidence type="ECO:0000256" key="12">
    <source>
        <dbReference type="ARBA" id="ARBA00032637"/>
    </source>
</evidence>
<dbReference type="GO" id="GO:0005737">
    <property type="term" value="C:cytoplasm"/>
    <property type="evidence" value="ECO:0007669"/>
    <property type="project" value="UniProtKB-SubCell"/>
</dbReference>
<evidence type="ECO:0000256" key="6">
    <source>
        <dbReference type="ARBA" id="ARBA00022490"/>
    </source>
</evidence>
<evidence type="ECO:0000259" key="13">
    <source>
        <dbReference type="Pfam" id="PF12633"/>
    </source>
</evidence>
<dbReference type="Pfam" id="PF12633">
    <property type="entry name" value="Adenyl_cycl_N"/>
    <property type="match status" value="1"/>
</dbReference>
<accession>A0A1A7PTD7</accession>
<dbReference type="EMBL" id="JTJL01000008">
    <property type="protein sequence ID" value="OBW95685.1"/>
    <property type="molecule type" value="Genomic_DNA"/>
</dbReference>
<gene>
    <name evidence="14" type="ORF">QS62_02470</name>
    <name evidence="15" type="ORF">QV09_07055</name>
</gene>
<keyword evidence="8" id="KW-0067">ATP-binding</keyword>
<dbReference type="EMBL" id="JTJU01000037">
    <property type="protein sequence ID" value="OBX10046.1"/>
    <property type="molecule type" value="Genomic_DNA"/>
</dbReference>
<dbReference type="NCBIfam" id="NF006978">
    <property type="entry name" value="PRK09450.1-2"/>
    <property type="match status" value="1"/>
</dbReference>
<evidence type="ECO:0000256" key="11">
    <source>
        <dbReference type="ARBA" id="ARBA00032597"/>
    </source>
</evidence>
<evidence type="ECO:0000256" key="7">
    <source>
        <dbReference type="ARBA" id="ARBA00022741"/>
    </source>
</evidence>
<feature type="domain" description="Adenylate cyclase class-I N-terminal" evidence="13">
    <location>
        <begin position="4"/>
        <end position="200"/>
    </location>
</feature>
<protein>
    <recommendedName>
        <fullName evidence="5">Adenylate cyclase</fullName>
        <ecNumber evidence="4">4.6.1.1</ecNumber>
    </recommendedName>
    <alternativeName>
        <fullName evidence="11">ATP pyrophosphate-lyase</fullName>
    </alternativeName>
    <alternativeName>
        <fullName evidence="12">Adenylyl cyclase</fullName>
    </alternativeName>
</protein>
<comment type="catalytic activity">
    <reaction evidence="1">
        <text>ATP = 3',5'-cyclic AMP + diphosphate</text>
        <dbReference type="Rhea" id="RHEA:15389"/>
        <dbReference type="ChEBI" id="CHEBI:30616"/>
        <dbReference type="ChEBI" id="CHEBI:33019"/>
        <dbReference type="ChEBI" id="CHEBI:58165"/>
        <dbReference type="EC" id="4.6.1.1"/>
    </reaction>
</comment>
<evidence type="ECO:0000313" key="15">
    <source>
        <dbReference type="EMBL" id="OBX10046.1"/>
    </source>
</evidence>
<dbReference type="GO" id="GO:0005524">
    <property type="term" value="F:ATP binding"/>
    <property type="evidence" value="ECO:0007669"/>
    <property type="project" value="UniProtKB-KW"/>
</dbReference>
<comment type="caution">
    <text evidence="14">The sequence shown here is derived from an EMBL/GenBank/DDBJ whole genome shotgun (WGS) entry which is preliminary data.</text>
</comment>
<dbReference type="RefSeq" id="WP_066105418.1">
    <property type="nucleotide sequence ID" value="NZ_JTJL01000008.1"/>
</dbReference>
<comment type="subcellular location">
    <subcellularLocation>
        <location evidence="2">Cytoplasm</location>
    </subcellularLocation>
</comment>
<dbReference type="OrthoDB" id="5571448at2"/>
<dbReference type="PIRSF" id="PIRSF001444">
    <property type="entry name" value="Adenylate_cycl"/>
    <property type="match status" value="1"/>
</dbReference>
<keyword evidence="7" id="KW-0547">Nucleotide-binding</keyword>
<keyword evidence="9" id="KW-0115">cAMP biosynthesis</keyword>
<evidence type="ECO:0000256" key="5">
    <source>
        <dbReference type="ARBA" id="ARBA00021420"/>
    </source>
</evidence>
<evidence type="ECO:0000256" key="9">
    <source>
        <dbReference type="ARBA" id="ARBA00022998"/>
    </source>
</evidence>
<dbReference type="GO" id="GO:0004016">
    <property type="term" value="F:adenylate cyclase activity"/>
    <property type="evidence" value="ECO:0007669"/>
    <property type="project" value="UniProtKB-EC"/>
</dbReference>
<name>A0A1A7PTD7_9PAST</name>
<dbReference type="EC" id="4.6.1.1" evidence="4"/>
<evidence type="ECO:0000313" key="16">
    <source>
        <dbReference type="Proteomes" id="UP000092527"/>
    </source>
</evidence>
<evidence type="ECO:0000256" key="1">
    <source>
        <dbReference type="ARBA" id="ARBA00001593"/>
    </source>
</evidence>
<dbReference type="InterPro" id="IPR024685">
    <property type="entry name" value="Adenylate_cyclase_1_N"/>
</dbReference>
<dbReference type="PANTHER" id="PTHR38760">
    <property type="entry name" value="ADENYLATE CYCLASE"/>
    <property type="match status" value="1"/>
</dbReference>
<keyword evidence="6" id="KW-0963">Cytoplasm</keyword>
<organism evidence="14 17">
    <name type="scientific">Gallibacterium salpingitidis</name>
    <dbReference type="NCBI Taxonomy" id="505341"/>
    <lineage>
        <taxon>Bacteria</taxon>
        <taxon>Pseudomonadati</taxon>
        <taxon>Pseudomonadota</taxon>
        <taxon>Gammaproteobacteria</taxon>
        <taxon>Pasteurellales</taxon>
        <taxon>Pasteurellaceae</taxon>
        <taxon>Gallibacterium</taxon>
    </lineage>
</organism>
<dbReference type="InterPro" id="IPR000274">
    <property type="entry name" value="Adenylate_cyclase_1"/>
</dbReference>
<dbReference type="PROSITE" id="PS01093">
    <property type="entry name" value="ADENYLATE_CYCLASE_1_2"/>
    <property type="match status" value="1"/>
</dbReference>
<evidence type="ECO:0000313" key="17">
    <source>
        <dbReference type="Proteomes" id="UP000092649"/>
    </source>
</evidence>
<reference evidence="16 17" key="1">
    <citation type="submission" date="2014-11" db="EMBL/GenBank/DDBJ databases">
        <title>Pan-genome of Gallibacterium spp.</title>
        <authorList>
            <person name="Kudirkiene E."/>
            <person name="Bojesen A.M."/>
        </authorList>
    </citation>
    <scope>NUCLEOTIDE SEQUENCE [LARGE SCALE GENOMIC DNA]</scope>
    <source>
        <strain evidence="15 16">18469/18</strain>
        <strain evidence="14 17">F150</strain>
    </source>
</reference>